<dbReference type="PROSITE" id="PS00028">
    <property type="entry name" value="ZINC_FINGER_C2H2_1"/>
    <property type="match status" value="1"/>
</dbReference>
<dbReference type="PROSITE" id="PS50157">
    <property type="entry name" value="ZINC_FINGER_C2H2_2"/>
    <property type="match status" value="1"/>
</dbReference>
<organism evidence="4 5">
    <name type="scientific">Neodothiora populina</name>
    <dbReference type="NCBI Taxonomy" id="2781224"/>
    <lineage>
        <taxon>Eukaryota</taxon>
        <taxon>Fungi</taxon>
        <taxon>Dikarya</taxon>
        <taxon>Ascomycota</taxon>
        <taxon>Pezizomycotina</taxon>
        <taxon>Dothideomycetes</taxon>
        <taxon>Dothideomycetidae</taxon>
        <taxon>Dothideales</taxon>
        <taxon>Dothioraceae</taxon>
        <taxon>Neodothiora</taxon>
    </lineage>
</organism>
<dbReference type="SMART" id="SM00355">
    <property type="entry name" value="ZnF_C2H2"/>
    <property type="match status" value="3"/>
</dbReference>
<dbReference type="RefSeq" id="XP_069201985.1">
    <property type="nucleotide sequence ID" value="XM_069347378.1"/>
</dbReference>
<evidence type="ECO:0000256" key="2">
    <source>
        <dbReference type="SAM" id="MobiDB-lite"/>
    </source>
</evidence>
<keyword evidence="5" id="KW-1185">Reference proteome</keyword>
<feature type="region of interest" description="Disordered" evidence="2">
    <location>
        <begin position="136"/>
        <end position="156"/>
    </location>
</feature>
<comment type="caution">
    <text evidence="4">The sequence shown here is derived from an EMBL/GenBank/DDBJ whole genome shotgun (WGS) entry which is preliminary data.</text>
</comment>
<dbReference type="SUPFAM" id="SSF57667">
    <property type="entry name" value="beta-beta-alpha zinc fingers"/>
    <property type="match status" value="1"/>
</dbReference>
<feature type="region of interest" description="Disordered" evidence="2">
    <location>
        <begin position="452"/>
        <end position="472"/>
    </location>
</feature>
<dbReference type="InterPro" id="IPR036236">
    <property type="entry name" value="Znf_C2H2_sf"/>
</dbReference>
<feature type="region of interest" description="Disordered" evidence="2">
    <location>
        <begin position="505"/>
        <end position="572"/>
    </location>
</feature>
<evidence type="ECO:0000313" key="4">
    <source>
        <dbReference type="EMBL" id="KAL1305712.1"/>
    </source>
</evidence>
<protein>
    <recommendedName>
        <fullName evidence="3">C2H2-type domain-containing protein</fullName>
    </recommendedName>
</protein>
<feature type="region of interest" description="Disordered" evidence="2">
    <location>
        <begin position="1"/>
        <end position="24"/>
    </location>
</feature>
<reference evidence="4 5" key="1">
    <citation type="submission" date="2024-07" db="EMBL/GenBank/DDBJ databases">
        <title>Draft sequence of the Neodothiora populina.</title>
        <authorList>
            <person name="Drown D.D."/>
            <person name="Schuette U.S."/>
            <person name="Buechlein A.B."/>
            <person name="Rusch D.R."/>
            <person name="Winton L.W."/>
            <person name="Adams G.A."/>
        </authorList>
    </citation>
    <scope>NUCLEOTIDE SEQUENCE [LARGE SCALE GENOMIC DNA]</scope>
    <source>
        <strain evidence="4 5">CPC 39397</strain>
    </source>
</reference>
<proteinExistence type="predicted"/>
<feature type="region of interest" description="Disordered" evidence="2">
    <location>
        <begin position="611"/>
        <end position="630"/>
    </location>
</feature>
<evidence type="ECO:0000313" key="5">
    <source>
        <dbReference type="Proteomes" id="UP001562354"/>
    </source>
</evidence>
<dbReference type="Proteomes" id="UP001562354">
    <property type="component" value="Unassembled WGS sequence"/>
</dbReference>
<evidence type="ECO:0000259" key="3">
    <source>
        <dbReference type="PROSITE" id="PS50157"/>
    </source>
</evidence>
<keyword evidence="1" id="KW-0479">Metal-binding</keyword>
<feature type="compositionally biased region" description="Low complexity" evidence="2">
    <location>
        <begin position="532"/>
        <end position="541"/>
    </location>
</feature>
<keyword evidence="1" id="KW-0862">Zinc</keyword>
<feature type="region of interest" description="Disordered" evidence="2">
    <location>
        <begin position="330"/>
        <end position="354"/>
    </location>
</feature>
<feature type="compositionally biased region" description="Polar residues" evidence="2">
    <location>
        <begin position="542"/>
        <end position="572"/>
    </location>
</feature>
<dbReference type="Gene3D" id="3.30.160.60">
    <property type="entry name" value="Classic Zinc Finger"/>
    <property type="match status" value="1"/>
</dbReference>
<accession>A0ABR3PHU8</accession>
<gene>
    <name evidence="4" type="ORF">AAFC00_007299</name>
</gene>
<sequence length="832" mass="92023">MTSAAAPPSFSHPRRRAASPSLNPDSLIDSLVNMSIRKGATFHTPTINDSDLLDPFESKTTTSAPIAPAVLRSMTARSTTCPKELEDLLVGAGERRVVEFLAKVDEAVNNKSVEQLGSVLSEPDVLPVPDFLVEGASVNSHPDHTEDQAYDSGLGSSISSEGTIKIEDEDNNKANKKSRKLSCSGSAITRSISGASDSPPKDTLSHFAIQQIHRFIVRPILTEPALKDFHLLIAQVPRRIGDRQINNLRDLEKTLIFLAPDYSRSPAAYLQFCETSIHCLHATVNGVHESDQRLPTDRPYTNHYFLDLVQQIRRYAQILAANRARQAKGEQVDDMDVTPTPLEIRGGMTQTGRPAQLGYRTEDQLISLADDQPLQEDAVAPIKRRMSEDIDDDGVPRSMARRKKGELPKTYTCPVGGCDKEFNRPCDRTKHLKTHERPHKCPEAGCDFKTRGFPTEKERDRHWSDRHDPDARTWDCQFKDSENCPYSSKREHNLKSHMEKAHGWTYVRSKGVKTKSSAPAPKTKAKAKPRQSTSTNSSSSTPFTYNETSPSLNANTDSLTSPGTVDPSPVQSLQDFEFDFNPDFAGHFNTDIFSDNSLMVPQVFPYTPSLSDGRRASHVTSSYSTPTMPMSSNMGGDMTMMHDMTGMGNYQMNPPTPDDMAFGMPDANGVMSRGDVAIPPTPEDLEFSHSVFNKWNFQQSPAVVPGEVDLNKWGLQQSPAIAPGDVDLHNGRDSGYLNNSNFGQSFQEQLHPAVRDDPMFTSMQNYNLQATGGTNNTAFEGQDFQLDDYISNTGVNEPLFTDATGFGEAGSQFDVNSSIDSNPFRKFFPEIN</sequence>
<name>A0ABR3PHU8_9PEZI</name>
<evidence type="ECO:0000256" key="1">
    <source>
        <dbReference type="PROSITE-ProRule" id="PRU00042"/>
    </source>
</evidence>
<keyword evidence="1" id="KW-0863">Zinc-finger</keyword>
<feature type="domain" description="C2H2-type" evidence="3">
    <location>
        <begin position="411"/>
        <end position="440"/>
    </location>
</feature>
<dbReference type="EMBL" id="JBFMKM010000006">
    <property type="protein sequence ID" value="KAL1305712.1"/>
    <property type="molecule type" value="Genomic_DNA"/>
</dbReference>
<feature type="compositionally biased region" description="Low complexity" evidence="2">
    <location>
        <begin position="620"/>
        <end position="630"/>
    </location>
</feature>
<dbReference type="GeneID" id="95980998"/>
<dbReference type="InterPro" id="IPR013087">
    <property type="entry name" value="Znf_C2H2_type"/>
</dbReference>